<dbReference type="Proteomes" id="UP001219525">
    <property type="component" value="Unassembled WGS sequence"/>
</dbReference>
<evidence type="ECO:0000313" key="4">
    <source>
        <dbReference type="EMBL" id="KAJ7221442.1"/>
    </source>
</evidence>
<evidence type="ECO:0000259" key="2">
    <source>
        <dbReference type="Pfam" id="PF18718"/>
    </source>
</evidence>
<evidence type="ECO:0008006" key="6">
    <source>
        <dbReference type="Google" id="ProtNLM"/>
    </source>
</evidence>
<organism evidence="4 5">
    <name type="scientific">Mycena pura</name>
    <dbReference type="NCBI Taxonomy" id="153505"/>
    <lineage>
        <taxon>Eukaryota</taxon>
        <taxon>Fungi</taxon>
        <taxon>Dikarya</taxon>
        <taxon>Basidiomycota</taxon>
        <taxon>Agaricomycotina</taxon>
        <taxon>Agaricomycetes</taxon>
        <taxon>Agaricomycetidae</taxon>
        <taxon>Agaricales</taxon>
        <taxon>Marasmiineae</taxon>
        <taxon>Mycenaceae</taxon>
        <taxon>Mycena</taxon>
    </lineage>
</organism>
<gene>
    <name evidence="4" type="ORF">GGX14DRAFT_353507</name>
</gene>
<accession>A0AAD6YH83</accession>
<keyword evidence="5" id="KW-1185">Reference proteome</keyword>
<name>A0AAD6YH83_9AGAR</name>
<dbReference type="AlphaFoldDB" id="A0AAD6YH83"/>
<proteinExistence type="predicted"/>
<feature type="compositionally biased region" description="Low complexity" evidence="1">
    <location>
        <begin position="314"/>
        <end position="334"/>
    </location>
</feature>
<dbReference type="EMBL" id="JARJCW010000008">
    <property type="protein sequence ID" value="KAJ7221442.1"/>
    <property type="molecule type" value="Genomic_DNA"/>
</dbReference>
<feature type="domain" description="CxC6 like cysteine cluster associated with KDZ" evidence="3">
    <location>
        <begin position="218"/>
        <end position="281"/>
    </location>
</feature>
<sequence length="529" mass="59663">IGSEPLIPPIQVCNNPSCKQKNLADIRPVEARLYTLHRGVLPIISKSSYCRSCHTRYYPNYFVRNAENTTACREYYDSSVPEFIHVTESSFAERKLCVYFEMQMAMTHSSAEGIARIYNLALGMSSVPNASRLSHQLDGELVLDAFFLHAVLRDQSTWHQVLSLPHHGPQRHRLDEAFRQRNYYMAGKGQEMWAHACDRCMKVYQGEDGNWYQITAGVHDGVTVRHLACSVHDCTEPLPSQKARFCLTHAHRNQICYIYGCEAAVQAGFSTCAAESHRAHELASLERHKAMFQLHNRLQDAGIEQIHEAGSAPSGSTTNCTSASSSSSIPSIKGKNSRNWTHNEQLFVRCCGVIISRATFYGSEGITGVSLFLKATFPPDFPGAMPSYIFYDNNCTFKKHLIASGDTYFDRVGLPVDVWHFKCKHKEGDLFCQAHCNPARFRELIGENDTWVFNSSAAEQSNAWFGKFQNVVQEMPSISSYNFFLDEMIAIHNRHVVAELSRTGEYPHILPDEVLRGTYVPTSSSQLFS</sequence>
<dbReference type="Pfam" id="PF18721">
    <property type="entry name" value="CxC6"/>
    <property type="match status" value="1"/>
</dbReference>
<feature type="domain" description="CxC5 like cysteine cluster associated with KDZ" evidence="2">
    <location>
        <begin position="5"/>
        <end position="121"/>
    </location>
</feature>
<feature type="non-terminal residue" evidence="4">
    <location>
        <position position="1"/>
    </location>
</feature>
<evidence type="ECO:0000313" key="5">
    <source>
        <dbReference type="Proteomes" id="UP001219525"/>
    </source>
</evidence>
<comment type="caution">
    <text evidence="4">The sequence shown here is derived from an EMBL/GenBank/DDBJ whole genome shotgun (WGS) entry which is preliminary data.</text>
</comment>
<reference evidence="4" key="1">
    <citation type="submission" date="2023-03" db="EMBL/GenBank/DDBJ databases">
        <title>Massive genome expansion in bonnet fungi (Mycena s.s.) driven by repeated elements and novel gene families across ecological guilds.</title>
        <authorList>
            <consortium name="Lawrence Berkeley National Laboratory"/>
            <person name="Harder C.B."/>
            <person name="Miyauchi S."/>
            <person name="Viragh M."/>
            <person name="Kuo A."/>
            <person name="Thoen E."/>
            <person name="Andreopoulos B."/>
            <person name="Lu D."/>
            <person name="Skrede I."/>
            <person name="Drula E."/>
            <person name="Henrissat B."/>
            <person name="Morin E."/>
            <person name="Kohler A."/>
            <person name="Barry K."/>
            <person name="LaButti K."/>
            <person name="Morin E."/>
            <person name="Salamov A."/>
            <person name="Lipzen A."/>
            <person name="Mereny Z."/>
            <person name="Hegedus B."/>
            <person name="Baldrian P."/>
            <person name="Stursova M."/>
            <person name="Weitz H."/>
            <person name="Taylor A."/>
            <person name="Grigoriev I.V."/>
            <person name="Nagy L.G."/>
            <person name="Martin F."/>
            <person name="Kauserud H."/>
        </authorList>
    </citation>
    <scope>NUCLEOTIDE SEQUENCE</scope>
    <source>
        <strain evidence="4">9144</strain>
    </source>
</reference>
<dbReference type="InterPro" id="IPR041539">
    <property type="entry name" value="CxC5"/>
</dbReference>
<dbReference type="Pfam" id="PF18718">
    <property type="entry name" value="CxC5"/>
    <property type="match status" value="1"/>
</dbReference>
<evidence type="ECO:0000259" key="3">
    <source>
        <dbReference type="Pfam" id="PF18721"/>
    </source>
</evidence>
<feature type="region of interest" description="Disordered" evidence="1">
    <location>
        <begin position="309"/>
        <end position="335"/>
    </location>
</feature>
<protein>
    <recommendedName>
        <fullName evidence="6">CxC5 like cysteine cluster associated with KDZ domain-containing protein</fullName>
    </recommendedName>
</protein>
<dbReference type="InterPro" id="IPR040898">
    <property type="entry name" value="CxC6"/>
</dbReference>
<evidence type="ECO:0000256" key="1">
    <source>
        <dbReference type="SAM" id="MobiDB-lite"/>
    </source>
</evidence>